<keyword evidence="3 5" id="KW-1133">Transmembrane helix</keyword>
<feature type="transmembrane region" description="Helical" evidence="5">
    <location>
        <begin position="362"/>
        <end position="384"/>
    </location>
</feature>
<dbReference type="EC" id="7.1.1.-" evidence="5"/>
<dbReference type="GO" id="GO:0012505">
    <property type="term" value="C:endomembrane system"/>
    <property type="evidence" value="ECO:0007669"/>
    <property type="project" value="UniProtKB-SubCell"/>
</dbReference>
<dbReference type="Pfam" id="PF00361">
    <property type="entry name" value="Proton_antipo_M"/>
    <property type="match status" value="1"/>
</dbReference>
<keyword evidence="5" id="KW-0874">Quinone</keyword>
<feature type="transmembrane region" description="Helical" evidence="5">
    <location>
        <begin position="91"/>
        <end position="110"/>
    </location>
</feature>
<keyword evidence="9" id="KW-1185">Reference proteome</keyword>
<keyword evidence="5" id="KW-0813">Transport</keyword>
<dbReference type="Proteomes" id="UP001155241">
    <property type="component" value="Unassembled WGS sequence"/>
</dbReference>
<keyword evidence="4 5" id="KW-0472">Membrane</keyword>
<feature type="transmembrane region" description="Helical" evidence="5">
    <location>
        <begin position="441"/>
        <end position="460"/>
    </location>
</feature>
<reference evidence="8" key="1">
    <citation type="submission" date="2022-06" db="EMBL/GenBank/DDBJ databases">
        <title>Aeoliella straminimaris, a novel planctomycete from sediments.</title>
        <authorList>
            <person name="Vitorino I.R."/>
            <person name="Lage O.M."/>
        </authorList>
    </citation>
    <scope>NUCLEOTIDE SEQUENCE</scope>
    <source>
        <strain evidence="8">ICT_H6.2</strain>
    </source>
</reference>
<dbReference type="GO" id="GO:0005886">
    <property type="term" value="C:plasma membrane"/>
    <property type="evidence" value="ECO:0007669"/>
    <property type="project" value="UniProtKB-SubCell"/>
</dbReference>
<feature type="transmembrane region" description="Helical" evidence="5">
    <location>
        <begin position="396"/>
        <end position="420"/>
    </location>
</feature>
<feature type="transmembrane region" description="Helical" evidence="5">
    <location>
        <begin position="48"/>
        <end position="71"/>
    </location>
</feature>
<evidence type="ECO:0000256" key="6">
    <source>
        <dbReference type="RuleBase" id="RU000320"/>
    </source>
</evidence>
<dbReference type="GO" id="GO:0050136">
    <property type="term" value="F:NADH dehydrogenase (quinone) (non-electrogenic) activity"/>
    <property type="evidence" value="ECO:0007669"/>
    <property type="project" value="UniProtKB-UniRule"/>
</dbReference>
<keyword evidence="5" id="KW-0520">NAD</keyword>
<comment type="catalytic activity">
    <reaction evidence="5">
        <text>a quinone + NADH + 5 H(+)(in) = a quinol + NAD(+) + 4 H(+)(out)</text>
        <dbReference type="Rhea" id="RHEA:57888"/>
        <dbReference type="ChEBI" id="CHEBI:15378"/>
        <dbReference type="ChEBI" id="CHEBI:24646"/>
        <dbReference type="ChEBI" id="CHEBI:57540"/>
        <dbReference type="ChEBI" id="CHEBI:57945"/>
        <dbReference type="ChEBI" id="CHEBI:132124"/>
    </reaction>
</comment>
<dbReference type="HAMAP" id="MF_00445">
    <property type="entry name" value="NDH1_NuoN_1"/>
    <property type="match status" value="1"/>
</dbReference>
<dbReference type="InterPro" id="IPR010096">
    <property type="entry name" value="NADH-Q_OxRdtase_suN/2"/>
</dbReference>
<keyword evidence="5" id="KW-1003">Cell membrane</keyword>
<evidence type="ECO:0000256" key="2">
    <source>
        <dbReference type="ARBA" id="ARBA00022692"/>
    </source>
</evidence>
<feature type="domain" description="NADH:quinone oxidoreductase/Mrp antiporter transmembrane" evidence="7">
    <location>
        <begin position="139"/>
        <end position="318"/>
    </location>
</feature>
<evidence type="ECO:0000256" key="5">
    <source>
        <dbReference type="HAMAP-Rule" id="MF_00445"/>
    </source>
</evidence>
<proteinExistence type="inferred from homology"/>
<feature type="transmembrane region" description="Helical" evidence="5">
    <location>
        <begin position="266"/>
        <end position="287"/>
    </location>
</feature>
<keyword evidence="5" id="KW-1278">Translocase</keyword>
<feature type="transmembrane region" description="Helical" evidence="5">
    <location>
        <begin position="228"/>
        <end position="254"/>
    </location>
</feature>
<dbReference type="GO" id="GO:0048038">
    <property type="term" value="F:quinone binding"/>
    <property type="evidence" value="ECO:0007669"/>
    <property type="project" value="UniProtKB-KW"/>
</dbReference>
<gene>
    <name evidence="5" type="primary">nuoN</name>
    <name evidence="8" type="ORF">NG895_09805</name>
</gene>
<evidence type="ECO:0000313" key="9">
    <source>
        <dbReference type="Proteomes" id="UP001155241"/>
    </source>
</evidence>
<accession>A0A9X2JG00</accession>
<sequence length="557" mass="58120">MQFLVENLVSDTLTVSLPLYWPELMLCVTIVLLLVVKLFDGLRWVDPFYIAVAGTIVALGTSAPTEGFGSLASMEPTELFTGMLVYDGLTVFLRIVLLLFAVLLLVLTKLTGLARRYDGQDIYVLLLGATLGMCIMATANHLMTVLLGVEMASVPSYVLVGAVRNNRRAGEAALKYAIYGAGAAGIMLYGISLLAGILGTAHLPTIGQQLVAIDLPGLMAAGEQPGMLAALVLAGLMIGVGLAFKLSAVPFHFWCPDAFEGASAEVAAFLSVASKAAALALLVRVTLAVCSPVAEAGPDVVAAAESPTIVAVSSQAIATMEAKTPPLGPVRTYLATLIAVVAAVTCTFGNLAAYGQTNIKRMLAYSTIAHAGYMMMPVAALALLTGRSDGGAVQAVASLLIYIGIYLFMNLSAFAIVAFLKQAIGSEQISDYAGLVRAAPVLTVAMVVTLASLVGIPPLAGFLGKFAAFAVLAQTGTPMMIALLMIAGINTVISLVYYWRVVRTMCLNPEPATRGPLQLTAWPTAYALLVTLPLLLIFLFPGSLTELAQAAATTLLP</sequence>
<dbReference type="EMBL" id="JAMXLR010000036">
    <property type="protein sequence ID" value="MCO6044201.1"/>
    <property type="molecule type" value="Genomic_DNA"/>
</dbReference>
<dbReference type="GO" id="GO:0008137">
    <property type="term" value="F:NADH dehydrogenase (ubiquinone) activity"/>
    <property type="evidence" value="ECO:0007669"/>
    <property type="project" value="InterPro"/>
</dbReference>
<evidence type="ECO:0000256" key="4">
    <source>
        <dbReference type="ARBA" id="ARBA00023136"/>
    </source>
</evidence>
<dbReference type="PANTHER" id="PTHR22773">
    <property type="entry name" value="NADH DEHYDROGENASE"/>
    <property type="match status" value="1"/>
</dbReference>
<dbReference type="AlphaFoldDB" id="A0A9X2JG00"/>
<feature type="transmembrane region" description="Helical" evidence="5">
    <location>
        <begin position="20"/>
        <end position="36"/>
    </location>
</feature>
<feature type="transmembrane region" description="Helical" evidence="5">
    <location>
        <begin position="122"/>
        <end position="139"/>
    </location>
</feature>
<evidence type="ECO:0000256" key="1">
    <source>
        <dbReference type="ARBA" id="ARBA00004127"/>
    </source>
</evidence>
<comment type="similarity">
    <text evidence="5">Belongs to the complex I subunit 2 family.</text>
</comment>
<organism evidence="8 9">
    <name type="scientific">Aeoliella straminimaris</name>
    <dbReference type="NCBI Taxonomy" id="2954799"/>
    <lineage>
        <taxon>Bacteria</taxon>
        <taxon>Pseudomonadati</taxon>
        <taxon>Planctomycetota</taxon>
        <taxon>Planctomycetia</taxon>
        <taxon>Pirellulales</taxon>
        <taxon>Lacipirellulaceae</taxon>
        <taxon>Aeoliella</taxon>
    </lineage>
</organism>
<dbReference type="GO" id="GO:0042773">
    <property type="term" value="P:ATP synthesis coupled electron transport"/>
    <property type="evidence" value="ECO:0007669"/>
    <property type="project" value="InterPro"/>
</dbReference>
<evidence type="ECO:0000259" key="7">
    <source>
        <dbReference type="Pfam" id="PF00361"/>
    </source>
</evidence>
<feature type="transmembrane region" description="Helical" evidence="5">
    <location>
        <begin position="145"/>
        <end position="164"/>
    </location>
</feature>
<dbReference type="RefSeq" id="WP_252852306.1">
    <property type="nucleotide sequence ID" value="NZ_JAMXLR010000036.1"/>
</dbReference>
<comment type="caution">
    <text evidence="8">The sequence shown here is derived from an EMBL/GenBank/DDBJ whole genome shotgun (WGS) entry which is preliminary data.</text>
</comment>
<comment type="subunit">
    <text evidence="5">NDH-1 is composed of 14 different subunits. Subunits NuoA, H, J, K, L, M, N constitute the membrane sector of the complex.</text>
</comment>
<feature type="transmembrane region" description="Helical" evidence="5">
    <location>
        <begin position="480"/>
        <end position="499"/>
    </location>
</feature>
<feature type="transmembrane region" description="Helical" evidence="5">
    <location>
        <begin position="176"/>
        <end position="198"/>
    </location>
</feature>
<protein>
    <recommendedName>
        <fullName evidence="5">NADH-quinone oxidoreductase subunit N</fullName>
        <ecNumber evidence="5">7.1.1.-</ecNumber>
    </recommendedName>
    <alternativeName>
        <fullName evidence="5">NADH dehydrogenase I subunit N</fullName>
    </alternativeName>
    <alternativeName>
        <fullName evidence="5">NDH-1 subunit N</fullName>
    </alternativeName>
</protein>
<evidence type="ECO:0000313" key="8">
    <source>
        <dbReference type="EMBL" id="MCO6044201.1"/>
    </source>
</evidence>
<comment type="function">
    <text evidence="5">NDH-1 shuttles electrons from NADH, via FMN and iron-sulfur (Fe-S) centers, to quinones in the respiratory chain. The immediate electron acceptor for the enzyme in this species is believed to be ubiquinone. Couples the redox reaction to proton translocation (for every two electrons transferred, four hydrogen ions are translocated across the cytoplasmic membrane), and thus conserves the redox energy in a proton gradient.</text>
</comment>
<feature type="transmembrane region" description="Helical" evidence="5">
    <location>
        <begin position="333"/>
        <end position="355"/>
    </location>
</feature>
<comment type="subcellular location">
    <subcellularLocation>
        <location evidence="5">Cell membrane</location>
        <topology evidence="5">Multi-pass membrane protein</topology>
    </subcellularLocation>
    <subcellularLocation>
        <location evidence="1">Endomembrane system</location>
        <topology evidence="1">Multi-pass membrane protein</topology>
    </subcellularLocation>
    <subcellularLocation>
        <location evidence="6">Membrane</location>
        <topology evidence="6">Multi-pass membrane protein</topology>
    </subcellularLocation>
</comment>
<keyword evidence="5" id="KW-0830">Ubiquinone</keyword>
<evidence type="ECO:0000256" key="3">
    <source>
        <dbReference type="ARBA" id="ARBA00022989"/>
    </source>
</evidence>
<keyword evidence="2 5" id="KW-0812">Transmembrane</keyword>
<feature type="transmembrane region" description="Helical" evidence="5">
    <location>
        <begin position="519"/>
        <end position="540"/>
    </location>
</feature>
<dbReference type="InterPro" id="IPR001750">
    <property type="entry name" value="ND/Mrp_TM"/>
</dbReference>
<name>A0A9X2JG00_9BACT</name>